<accession>A0A7U7GBC6</accession>
<evidence type="ECO:0000313" key="1">
    <source>
        <dbReference type="EMBL" id="CDH45201.1"/>
    </source>
</evidence>
<gene>
    <name evidence="1" type="ORF">BN874_2140025</name>
</gene>
<organism evidence="1 2">
    <name type="scientific">Candidatus Contendobacter odensis Run_B_J11</name>
    <dbReference type="NCBI Taxonomy" id="1400861"/>
    <lineage>
        <taxon>Bacteria</taxon>
        <taxon>Pseudomonadati</taxon>
        <taxon>Pseudomonadota</taxon>
        <taxon>Gammaproteobacteria</taxon>
        <taxon>Candidatus Competibacteraceae</taxon>
        <taxon>Candidatus Contendibacter</taxon>
    </lineage>
</organism>
<comment type="caution">
    <text evidence="1">The sequence shown here is derived from an EMBL/GenBank/DDBJ whole genome shotgun (WGS) entry which is preliminary data.</text>
</comment>
<dbReference type="AlphaFoldDB" id="A0A7U7GBC6"/>
<dbReference type="Proteomes" id="UP000019184">
    <property type="component" value="Unassembled WGS sequence"/>
</dbReference>
<reference evidence="1 2" key="1">
    <citation type="journal article" date="2014" name="ISME J.">
        <title>Candidatus Competibacter-lineage genomes retrieved from metagenomes reveal functional metabolic diversity.</title>
        <authorList>
            <person name="McIlroy S.J."/>
            <person name="Albertsen M."/>
            <person name="Andresen E.K."/>
            <person name="Saunders A.M."/>
            <person name="Kristiansen R."/>
            <person name="Stokholm-Bjerregaard M."/>
            <person name="Nielsen K.L."/>
            <person name="Nielsen P.H."/>
        </authorList>
    </citation>
    <scope>NUCLEOTIDE SEQUENCE [LARGE SCALE GENOMIC DNA]</scope>
    <source>
        <strain evidence="1 2">Run_B_J11</strain>
    </source>
</reference>
<name>A0A7U7GBC6_9GAMM</name>
<evidence type="ECO:0000313" key="2">
    <source>
        <dbReference type="Proteomes" id="UP000019184"/>
    </source>
</evidence>
<protein>
    <submittedName>
        <fullName evidence="1">Uncharacterized protein</fullName>
    </submittedName>
</protein>
<dbReference type="RefSeq" id="WP_034432647.1">
    <property type="nucleotide sequence ID" value="NZ_CBTK010000129.1"/>
</dbReference>
<proteinExistence type="predicted"/>
<keyword evidence="2" id="KW-1185">Reference proteome</keyword>
<sequence length="64" mass="7497">MAKIEQMELDGHRREIITDVKNLVEKYRAIFDWDVPEIDQTVADKLILVEMRKALDAIEKELLG</sequence>
<dbReference type="EMBL" id="CBTK010000129">
    <property type="protein sequence ID" value="CDH45201.1"/>
    <property type="molecule type" value="Genomic_DNA"/>
</dbReference>